<dbReference type="AlphaFoldDB" id="J9GXQ2"/>
<sequence length="79" mass="9206">MLLGNIRRLTVIHEDRLLRFGVGLIKFICQWMKTEFVVVDPKEVVTFEAELAKDVITLMTVFCARLYARRARHRKANAS</sequence>
<accession>J9GXQ2</accession>
<organism evidence="1">
    <name type="scientific">gut metagenome</name>
    <dbReference type="NCBI Taxonomy" id="749906"/>
    <lineage>
        <taxon>unclassified sequences</taxon>
        <taxon>metagenomes</taxon>
        <taxon>organismal metagenomes</taxon>
    </lineage>
</organism>
<dbReference type="EMBL" id="AMCI01000766">
    <property type="protein sequence ID" value="EJX07898.1"/>
    <property type="molecule type" value="Genomic_DNA"/>
</dbReference>
<proteinExistence type="predicted"/>
<evidence type="ECO:0000313" key="1">
    <source>
        <dbReference type="EMBL" id="EJX07898.1"/>
    </source>
</evidence>
<gene>
    <name evidence="1" type="ORF">EVA_03993</name>
</gene>
<comment type="caution">
    <text evidence="1">The sequence shown here is derived from an EMBL/GenBank/DDBJ whole genome shotgun (WGS) entry which is preliminary data.</text>
</comment>
<name>J9GXQ2_9ZZZZ</name>
<reference evidence="1" key="1">
    <citation type="journal article" date="2012" name="PLoS ONE">
        <title>Gene sets for utilization of primary and secondary nutrition supplies in the distal gut of endangered iberian lynx.</title>
        <authorList>
            <person name="Alcaide M."/>
            <person name="Messina E."/>
            <person name="Richter M."/>
            <person name="Bargiela R."/>
            <person name="Peplies J."/>
            <person name="Huws S.A."/>
            <person name="Newbold C.J."/>
            <person name="Golyshin P.N."/>
            <person name="Simon M.A."/>
            <person name="Lopez G."/>
            <person name="Yakimov M.M."/>
            <person name="Ferrer M."/>
        </authorList>
    </citation>
    <scope>NUCLEOTIDE SEQUENCE</scope>
</reference>
<protein>
    <submittedName>
        <fullName evidence="1">Transposase OrfA</fullName>
    </submittedName>
</protein>
<dbReference type="Gene3D" id="1.10.287.2170">
    <property type="match status" value="1"/>
</dbReference>